<evidence type="ECO:0000313" key="3">
    <source>
        <dbReference type="Proteomes" id="UP001230685"/>
    </source>
</evidence>
<comment type="caution">
    <text evidence="2">The sequence shown here is derived from an EMBL/GenBank/DDBJ whole genome shotgun (WGS) entry which is preliminary data.</text>
</comment>
<dbReference type="Pfam" id="PF04014">
    <property type="entry name" value="MazE_antitoxin"/>
    <property type="match status" value="1"/>
</dbReference>
<dbReference type="GO" id="GO:0003677">
    <property type="term" value="F:DNA binding"/>
    <property type="evidence" value="ECO:0007669"/>
    <property type="project" value="UniProtKB-KW"/>
</dbReference>
<evidence type="ECO:0000259" key="1">
    <source>
        <dbReference type="SMART" id="SM00966"/>
    </source>
</evidence>
<dbReference type="EMBL" id="JAUUDS010000006">
    <property type="protein sequence ID" value="MDP1027870.1"/>
    <property type="molecule type" value="Genomic_DNA"/>
</dbReference>
<name>A0ABT9ELM5_9SPHN</name>
<dbReference type="RefSeq" id="WP_305173585.1">
    <property type="nucleotide sequence ID" value="NZ_JAUUDS010000006.1"/>
</dbReference>
<sequence length="54" mass="6111">MTKQVTMDADGRVTLPVETLEKMGWLSGQRLRMCVVDDGIVIEAVPKKARRPRQ</sequence>
<dbReference type="InterPro" id="IPR037914">
    <property type="entry name" value="SpoVT-AbrB_sf"/>
</dbReference>
<gene>
    <name evidence="2" type="ORF">Q5H91_11645</name>
</gene>
<dbReference type="SUPFAM" id="SSF89447">
    <property type="entry name" value="AbrB/MazE/MraZ-like"/>
    <property type="match status" value="1"/>
</dbReference>
<organism evidence="2 3">
    <name type="scientific">Sphingomonas aurea</name>
    <dbReference type="NCBI Taxonomy" id="3063994"/>
    <lineage>
        <taxon>Bacteria</taxon>
        <taxon>Pseudomonadati</taxon>
        <taxon>Pseudomonadota</taxon>
        <taxon>Alphaproteobacteria</taxon>
        <taxon>Sphingomonadales</taxon>
        <taxon>Sphingomonadaceae</taxon>
        <taxon>Sphingomonas</taxon>
    </lineage>
</organism>
<proteinExistence type="predicted"/>
<dbReference type="InterPro" id="IPR007159">
    <property type="entry name" value="SpoVT-AbrB_dom"/>
</dbReference>
<accession>A0ABT9ELM5</accession>
<dbReference type="Gene3D" id="2.10.260.10">
    <property type="match status" value="1"/>
</dbReference>
<reference evidence="2 3" key="1">
    <citation type="submission" date="2023-07" db="EMBL/GenBank/DDBJ databases">
        <authorList>
            <person name="Kim M.K."/>
        </authorList>
    </citation>
    <scope>NUCLEOTIDE SEQUENCE [LARGE SCALE GENOMIC DNA]</scope>
    <source>
        <strain evidence="2 3">KR1UV-12</strain>
    </source>
</reference>
<feature type="domain" description="SpoVT-AbrB" evidence="1">
    <location>
        <begin position="5"/>
        <end position="50"/>
    </location>
</feature>
<evidence type="ECO:0000313" key="2">
    <source>
        <dbReference type="EMBL" id="MDP1027870.1"/>
    </source>
</evidence>
<dbReference type="SMART" id="SM00966">
    <property type="entry name" value="SpoVT_AbrB"/>
    <property type="match status" value="1"/>
</dbReference>
<protein>
    <submittedName>
        <fullName evidence="2">AbrB/MazE/SpoVT family DNA-binding domain-containing protein</fullName>
    </submittedName>
</protein>
<keyword evidence="2" id="KW-0238">DNA-binding</keyword>
<dbReference type="Proteomes" id="UP001230685">
    <property type="component" value="Unassembled WGS sequence"/>
</dbReference>
<keyword evidence="3" id="KW-1185">Reference proteome</keyword>